<dbReference type="EMBL" id="JAPFFF010000015">
    <property type="protein sequence ID" value="KAK8866598.1"/>
    <property type="molecule type" value="Genomic_DNA"/>
</dbReference>
<dbReference type="InterPro" id="IPR011989">
    <property type="entry name" value="ARM-like"/>
</dbReference>
<protein>
    <submittedName>
        <fullName evidence="1">Uncharacterized protein</fullName>
    </submittedName>
</protein>
<evidence type="ECO:0000313" key="1">
    <source>
        <dbReference type="EMBL" id="KAK8866598.1"/>
    </source>
</evidence>
<proteinExistence type="predicted"/>
<dbReference type="Gene3D" id="1.25.10.10">
    <property type="entry name" value="Leucine-rich Repeat Variant"/>
    <property type="match status" value="1"/>
</dbReference>
<comment type="caution">
    <text evidence="1">The sequence shown here is derived from an EMBL/GenBank/DDBJ whole genome shotgun (WGS) entry which is preliminary data.</text>
</comment>
<keyword evidence="2" id="KW-1185">Reference proteome</keyword>
<sequence>MRHELSNCATSLETSMTTKILKKQLSAVLIPLLISDNISDDISNEFTISIAALIAEAAYRFGMDIFPEDFDQTIMNLLAPTNSRTNIFTALNLIQDLLNNRHPLNPQIILCFTKFIGTDSDLTCKILEVCGLFAQNNCYEIVKKAILPPFFENLQSLPKEVFISLINASAVTLIASQTITENGNTSADPFDSHLISFIISCMNDSDDSKSIPAMAYFHDLQDKLGFIPEAVILLYNNLANDDGLEIGENETVQGYISTLNSIAESHPAEMLQFIIPQIKQDLAAFQNQSQNSENGHSEWMNAMKRGLRGISAISNCISDDDIGEICLIITELLNNPMRKEAISTLESIALTHPNLYPQILNTVFPFICINSTDSNGNDEASALRMQARRSLINMTSTYKDQTEIPYQPYISYVSQMLQISIQLASPPIGMQEELNSSVIFIGDFFKSTDPLITDDSESEFNLSVKNIISFAIQIFLSANIKDPLLFYSFRVISSAISNILSSFMSNCENQDDTSGPISIYPISFSLEIINKIHMKCVQFLNSALSVDNPDDELPEEAISMYSSLFSILNCKNEQALAFKDNILEIVQSILPNVAEFLSTNSKNLSITSWGFASAILRSPVPQLFQHFLMKSAIETVLDLNEFVNPEILGNIALVYYDAFKLNIFNLQSFPEDDFESLLSLFSKPIESQTFNESSDILDIQNISLVILRISALANLPISQQVFMFAVNVVQSIQEEYPNVFEEAQQLVNVITQNGLIKA</sequence>
<accession>A0ABR2IPL0</accession>
<name>A0ABR2IPL0_9EUKA</name>
<dbReference type="Proteomes" id="UP001470230">
    <property type="component" value="Unassembled WGS sequence"/>
</dbReference>
<organism evidence="1 2">
    <name type="scientific">Tritrichomonas musculus</name>
    <dbReference type="NCBI Taxonomy" id="1915356"/>
    <lineage>
        <taxon>Eukaryota</taxon>
        <taxon>Metamonada</taxon>
        <taxon>Parabasalia</taxon>
        <taxon>Tritrichomonadida</taxon>
        <taxon>Tritrichomonadidae</taxon>
        <taxon>Tritrichomonas</taxon>
    </lineage>
</organism>
<gene>
    <name evidence="1" type="ORF">M9Y10_009563</name>
</gene>
<dbReference type="InterPro" id="IPR016024">
    <property type="entry name" value="ARM-type_fold"/>
</dbReference>
<evidence type="ECO:0000313" key="2">
    <source>
        <dbReference type="Proteomes" id="UP001470230"/>
    </source>
</evidence>
<reference evidence="1 2" key="1">
    <citation type="submission" date="2024-04" db="EMBL/GenBank/DDBJ databases">
        <title>Tritrichomonas musculus Genome.</title>
        <authorList>
            <person name="Alves-Ferreira E."/>
            <person name="Grigg M."/>
            <person name="Lorenzi H."/>
            <person name="Galac M."/>
        </authorList>
    </citation>
    <scope>NUCLEOTIDE SEQUENCE [LARGE SCALE GENOMIC DNA]</scope>
    <source>
        <strain evidence="1 2">EAF2021</strain>
    </source>
</reference>
<dbReference type="SUPFAM" id="SSF48371">
    <property type="entry name" value="ARM repeat"/>
    <property type="match status" value="1"/>
</dbReference>